<accession>A0AAE6KTP4</accession>
<gene>
    <name evidence="1" type="ORF">BHS09_22190</name>
</gene>
<evidence type="ECO:0000313" key="1">
    <source>
        <dbReference type="EMBL" id="QDE69471.1"/>
    </source>
</evidence>
<dbReference type="AlphaFoldDB" id="A0AAE6KTP4"/>
<dbReference type="Proteomes" id="UP000320179">
    <property type="component" value="Chromosome"/>
</dbReference>
<reference evidence="1 2" key="1">
    <citation type="journal article" date="2019" name="Science">
        <title>Social genes are selection hotspots in kin groups of a soil microbe.</title>
        <authorList>
            <person name="Wielgoss S."/>
            <person name="Wolfensberger R."/>
            <person name="Sun L."/>
            <person name="Fiegna F."/>
            <person name="Velicer G.J."/>
        </authorList>
    </citation>
    <scope>NUCLEOTIDE SEQUENCE [LARGE SCALE GENOMIC DNA]</scope>
    <source>
        <strain evidence="1 2">MC3.5.9c15</strain>
    </source>
</reference>
<dbReference type="EMBL" id="CP017174">
    <property type="protein sequence ID" value="QDE69471.1"/>
    <property type="molecule type" value="Genomic_DNA"/>
</dbReference>
<sequence length="88" mass="10119">MIETLSQLAHLDNHFNLMPFKLVHDAFIGCATLKRMHVISISTTSSICLDNLTAVLKIQRRCNYLQSRLAALFLQPIKLPNRSIHYRI</sequence>
<name>A0AAE6KTP4_MYXXA</name>
<organism evidence="1 2">
    <name type="scientific">Myxococcus xanthus</name>
    <dbReference type="NCBI Taxonomy" id="34"/>
    <lineage>
        <taxon>Bacteria</taxon>
        <taxon>Pseudomonadati</taxon>
        <taxon>Myxococcota</taxon>
        <taxon>Myxococcia</taxon>
        <taxon>Myxococcales</taxon>
        <taxon>Cystobacterineae</taxon>
        <taxon>Myxococcaceae</taxon>
        <taxon>Myxococcus</taxon>
    </lineage>
</organism>
<protein>
    <submittedName>
        <fullName evidence="1">Uncharacterized protein</fullName>
    </submittedName>
</protein>
<evidence type="ECO:0000313" key="2">
    <source>
        <dbReference type="Proteomes" id="UP000320179"/>
    </source>
</evidence>
<proteinExistence type="predicted"/>